<gene>
    <name evidence="1" type="ORF">UY16_C0002G0010</name>
</gene>
<name>A0A0G1WEI5_9BACT</name>
<reference evidence="1 2" key="1">
    <citation type="journal article" date="2015" name="Nature">
        <title>rRNA introns, odd ribosomes, and small enigmatic genomes across a large radiation of phyla.</title>
        <authorList>
            <person name="Brown C.T."/>
            <person name="Hug L.A."/>
            <person name="Thomas B.C."/>
            <person name="Sharon I."/>
            <person name="Castelle C.J."/>
            <person name="Singh A."/>
            <person name="Wilkins M.J."/>
            <person name="Williams K.H."/>
            <person name="Banfield J.F."/>
        </authorList>
    </citation>
    <scope>NUCLEOTIDE SEQUENCE [LARGE SCALE GENOMIC DNA]</scope>
</reference>
<evidence type="ECO:0000313" key="2">
    <source>
        <dbReference type="Proteomes" id="UP000034739"/>
    </source>
</evidence>
<accession>A0A0G1WEI5</accession>
<comment type="caution">
    <text evidence="1">The sequence shown here is derived from an EMBL/GenBank/DDBJ whole genome shotgun (WGS) entry which is preliminary data.</text>
</comment>
<organism evidence="1 2">
    <name type="scientific">Candidatus Gottesmanbacteria bacterium GW2011_GWA2_47_9</name>
    <dbReference type="NCBI Taxonomy" id="1618445"/>
    <lineage>
        <taxon>Bacteria</taxon>
        <taxon>Candidatus Gottesmaniibacteriota</taxon>
    </lineage>
</organism>
<dbReference type="EMBL" id="LCOY01000002">
    <property type="protein sequence ID" value="KKU88738.1"/>
    <property type="molecule type" value="Genomic_DNA"/>
</dbReference>
<dbReference type="Proteomes" id="UP000034739">
    <property type="component" value="Unassembled WGS sequence"/>
</dbReference>
<protein>
    <submittedName>
        <fullName evidence="1">Uncharacterized protein</fullName>
    </submittedName>
</protein>
<sequence>MPVSMREAIPGSTPIAHHIDLDRDGRVHVNGGGIKGKIAELVGGGGVSWSATRDHDAAHKVYEAWKKTEKRVYDDPDAGLTEKMLADRDVREAKNRLRSTDKALPVIFQAHQGNR</sequence>
<dbReference type="AlphaFoldDB" id="A0A0G1WEI5"/>
<proteinExistence type="predicted"/>
<evidence type="ECO:0000313" key="1">
    <source>
        <dbReference type="EMBL" id="KKU88738.1"/>
    </source>
</evidence>